<reference evidence="3" key="1">
    <citation type="journal article" date="2016" name="Nat. Genet.">
        <title>A high-quality carrot genome assembly provides new insights into carotenoid accumulation and asterid genome evolution.</title>
        <authorList>
            <person name="Iorizzo M."/>
            <person name="Ellison S."/>
            <person name="Senalik D."/>
            <person name="Zeng P."/>
            <person name="Satapoomin P."/>
            <person name="Huang J."/>
            <person name="Bowman M."/>
            <person name="Iovene M."/>
            <person name="Sanseverino W."/>
            <person name="Cavagnaro P."/>
            <person name="Yildiz M."/>
            <person name="Macko-Podgorni A."/>
            <person name="Moranska E."/>
            <person name="Grzebelus E."/>
            <person name="Grzebelus D."/>
            <person name="Ashrafi H."/>
            <person name="Zheng Z."/>
            <person name="Cheng S."/>
            <person name="Spooner D."/>
            <person name="Van Deynze A."/>
            <person name="Simon P."/>
        </authorList>
    </citation>
    <scope>NUCLEOTIDE SEQUENCE</scope>
    <source>
        <tissue evidence="3">Leaf</tissue>
    </source>
</reference>
<evidence type="ECO:0000313" key="4">
    <source>
        <dbReference type="Proteomes" id="UP000077755"/>
    </source>
</evidence>
<dbReference type="Pfam" id="PF01582">
    <property type="entry name" value="TIR"/>
    <property type="match status" value="1"/>
</dbReference>
<name>A0AAF0WH64_DAUCS</name>
<dbReference type="EMBL" id="CP093344">
    <property type="protein sequence ID" value="WOG88118.1"/>
    <property type="molecule type" value="Genomic_DNA"/>
</dbReference>
<gene>
    <name evidence="3" type="ORF">DCAR_0207352</name>
</gene>
<evidence type="ECO:0000259" key="2">
    <source>
        <dbReference type="PROSITE" id="PS50104"/>
    </source>
</evidence>
<accession>A0AAF0WH64</accession>
<dbReference type="FunFam" id="3.40.50.10140:FF:000007">
    <property type="entry name" value="Disease resistance protein (TIR-NBS-LRR class)"/>
    <property type="match status" value="1"/>
</dbReference>
<keyword evidence="4" id="KW-1185">Reference proteome</keyword>
<dbReference type="Proteomes" id="UP000077755">
    <property type="component" value="Chromosome 2"/>
</dbReference>
<dbReference type="PROSITE" id="PS50104">
    <property type="entry name" value="TIR"/>
    <property type="match status" value="1"/>
</dbReference>
<feature type="domain" description="TIR" evidence="2">
    <location>
        <begin position="8"/>
        <end position="145"/>
    </location>
</feature>
<dbReference type="AlphaFoldDB" id="A0AAF0WH64"/>
<dbReference type="InterPro" id="IPR000157">
    <property type="entry name" value="TIR_dom"/>
</dbReference>
<evidence type="ECO:0000256" key="1">
    <source>
        <dbReference type="ARBA" id="ARBA00023027"/>
    </source>
</evidence>
<sequence>MASTSHRARWDVFISFRGSDTRHSFTDHLYGALQSNGVRTFMDDPELRSGEVIADALLQAIEESKTYIVVLSKNYASSRWCLDELVAILSCYKRMNRCVIPVFYKIDPSVVRHQTGRFKEAFERHENRVDMDRLGKWRSTLTTVADLSGYSVPKNISGHVSSNPYPAFSVEAHNYHRYQECLIFAVINPRCGTLETEVIDWGGICRTPQLCTNMSLGRRRRSRLIDNSWVYNWTKKKPECITINDDGHSCKSAHVVSKGTLLKKKVRGSVIGMLLRSKNKKEAFGVAEDGQFQQNKIVGRLTILALENIFLTCSTIVRLYV</sequence>
<proteinExistence type="predicted"/>
<protein>
    <recommendedName>
        <fullName evidence="2">TIR domain-containing protein</fullName>
    </recommendedName>
</protein>
<dbReference type="Gene3D" id="3.40.50.10140">
    <property type="entry name" value="Toll/interleukin-1 receptor homology (TIR) domain"/>
    <property type="match status" value="1"/>
</dbReference>
<dbReference type="InterPro" id="IPR035897">
    <property type="entry name" value="Toll_tir_struct_dom_sf"/>
</dbReference>
<dbReference type="SUPFAM" id="SSF52200">
    <property type="entry name" value="Toll/Interleukin receptor TIR domain"/>
    <property type="match status" value="1"/>
</dbReference>
<dbReference type="PANTHER" id="PTHR32009:SF155">
    <property type="entry name" value="DISEASE RESISTANCE PROTEIN (TIR-NBS-LRR CLASS)"/>
    <property type="match status" value="1"/>
</dbReference>
<keyword evidence="1" id="KW-0520">NAD</keyword>
<dbReference type="PANTHER" id="PTHR32009">
    <property type="entry name" value="TMV RESISTANCE PROTEIN N-LIKE"/>
    <property type="match status" value="1"/>
</dbReference>
<reference evidence="3" key="2">
    <citation type="submission" date="2022-03" db="EMBL/GenBank/DDBJ databases">
        <title>Draft title - Genomic analysis of global carrot germplasm unveils the trajectory of domestication and the origin of high carotenoid orange carrot.</title>
        <authorList>
            <person name="Iorizzo M."/>
            <person name="Ellison S."/>
            <person name="Senalik D."/>
            <person name="Macko-Podgorni A."/>
            <person name="Grzebelus D."/>
            <person name="Bostan H."/>
            <person name="Rolling W."/>
            <person name="Curaba J."/>
            <person name="Simon P."/>
        </authorList>
    </citation>
    <scope>NUCLEOTIDE SEQUENCE</scope>
    <source>
        <tissue evidence="3">Leaf</tissue>
    </source>
</reference>
<dbReference type="SMART" id="SM00255">
    <property type="entry name" value="TIR"/>
    <property type="match status" value="1"/>
</dbReference>
<organism evidence="3 4">
    <name type="scientific">Daucus carota subsp. sativus</name>
    <name type="common">Carrot</name>
    <dbReference type="NCBI Taxonomy" id="79200"/>
    <lineage>
        <taxon>Eukaryota</taxon>
        <taxon>Viridiplantae</taxon>
        <taxon>Streptophyta</taxon>
        <taxon>Embryophyta</taxon>
        <taxon>Tracheophyta</taxon>
        <taxon>Spermatophyta</taxon>
        <taxon>Magnoliopsida</taxon>
        <taxon>eudicotyledons</taxon>
        <taxon>Gunneridae</taxon>
        <taxon>Pentapetalae</taxon>
        <taxon>asterids</taxon>
        <taxon>campanulids</taxon>
        <taxon>Apiales</taxon>
        <taxon>Apiaceae</taxon>
        <taxon>Apioideae</taxon>
        <taxon>Scandiceae</taxon>
        <taxon>Daucinae</taxon>
        <taxon>Daucus</taxon>
        <taxon>Daucus sect. Daucus</taxon>
    </lineage>
</organism>
<evidence type="ECO:0000313" key="3">
    <source>
        <dbReference type="EMBL" id="WOG88118.1"/>
    </source>
</evidence>
<dbReference type="GO" id="GO:0007165">
    <property type="term" value="P:signal transduction"/>
    <property type="evidence" value="ECO:0007669"/>
    <property type="project" value="InterPro"/>
</dbReference>